<evidence type="ECO:0000256" key="1">
    <source>
        <dbReference type="ARBA" id="ARBA00023125"/>
    </source>
</evidence>
<dbReference type="Pfam" id="PF00046">
    <property type="entry name" value="Homeodomain"/>
    <property type="match status" value="3"/>
</dbReference>
<feature type="DNA-binding region" description="Homeobox" evidence="4">
    <location>
        <begin position="336"/>
        <end position="395"/>
    </location>
</feature>
<dbReference type="GO" id="GO:0005634">
    <property type="term" value="C:nucleus"/>
    <property type="evidence" value="ECO:0007669"/>
    <property type="project" value="UniProtKB-SubCell"/>
</dbReference>
<feature type="compositionally biased region" description="Basic and acidic residues" evidence="6">
    <location>
        <begin position="440"/>
        <end position="452"/>
    </location>
</feature>
<feature type="compositionally biased region" description="Polar residues" evidence="6">
    <location>
        <begin position="144"/>
        <end position="165"/>
    </location>
</feature>
<reference evidence="8" key="1">
    <citation type="submission" date="2019-07" db="EMBL/GenBank/DDBJ databases">
        <authorList>
            <person name="Palmer J.M."/>
        </authorList>
    </citation>
    <scope>NUCLEOTIDE SEQUENCE</scope>
    <source>
        <strain evidence="8">PC9</strain>
    </source>
</reference>
<feature type="region of interest" description="Disordered" evidence="6">
    <location>
        <begin position="425"/>
        <end position="511"/>
    </location>
</feature>
<dbReference type="PROSITE" id="PS00027">
    <property type="entry name" value="HOMEOBOX_1"/>
    <property type="match status" value="2"/>
</dbReference>
<dbReference type="InterPro" id="IPR051000">
    <property type="entry name" value="Homeobox_DNA-bind_prot"/>
</dbReference>
<feature type="compositionally biased region" description="Low complexity" evidence="6">
    <location>
        <begin position="288"/>
        <end position="310"/>
    </location>
</feature>
<feature type="domain" description="Homeobox" evidence="7">
    <location>
        <begin position="334"/>
        <end position="394"/>
    </location>
</feature>
<dbReference type="SMART" id="SM00389">
    <property type="entry name" value="HOX"/>
    <property type="match status" value="3"/>
</dbReference>
<dbReference type="GO" id="GO:0000981">
    <property type="term" value="F:DNA-binding transcription factor activity, RNA polymerase II-specific"/>
    <property type="evidence" value="ECO:0007669"/>
    <property type="project" value="InterPro"/>
</dbReference>
<evidence type="ECO:0000256" key="3">
    <source>
        <dbReference type="ARBA" id="ARBA00023242"/>
    </source>
</evidence>
<comment type="caution">
    <text evidence="8">The sequence shown here is derived from an EMBL/GenBank/DDBJ whole genome shotgun (WGS) entry which is preliminary data.</text>
</comment>
<feature type="DNA-binding region" description="Homeobox" evidence="4">
    <location>
        <begin position="43"/>
        <end position="102"/>
    </location>
</feature>
<keyword evidence="1 4" id="KW-0238">DNA-binding</keyword>
<dbReference type="OrthoDB" id="6159439at2759"/>
<dbReference type="PANTHER" id="PTHR24324:SF9">
    <property type="entry name" value="HOMEOBOX DOMAIN-CONTAINING PROTEIN"/>
    <property type="match status" value="1"/>
</dbReference>
<keyword evidence="9" id="KW-1185">Reference proteome</keyword>
<feature type="compositionally biased region" description="Low complexity" evidence="6">
    <location>
        <begin position="327"/>
        <end position="336"/>
    </location>
</feature>
<dbReference type="PROSITE" id="PS50071">
    <property type="entry name" value="HOMEOBOX_2"/>
    <property type="match status" value="3"/>
</dbReference>
<keyword evidence="2 4" id="KW-0371">Homeobox</keyword>
<organism evidence="8 9">
    <name type="scientific">Pleurotus ostreatus</name>
    <name type="common">Oyster mushroom</name>
    <name type="synonym">White-rot fungus</name>
    <dbReference type="NCBI Taxonomy" id="5322"/>
    <lineage>
        <taxon>Eukaryota</taxon>
        <taxon>Fungi</taxon>
        <taxon>Dikarya</taxon>
        <taxon>Basidiomycota</taxon>
        <taxon>Agaricomycotina</taxon>
        <taxon>Agaricomycetes</taxon>
        <taxon>Agaricomycetidae</taxon>
        <taxon>Agaricales</taxon>
        <taxon>Pleurotineae</taxon>
        <taxon>Pleurotaceae</taxon>
        <taxon>Pleurotus</taxon>
    </lineage>
</organism>
<dbReference type="AlphaFoldDB" id="A0A8H6ZXY9"/>
<evidence type="ECO:0000256" key="4">
    <source>
        <dbReference type="PROSITE-ProRule" id="PRU00108"/>
    </source>
</evidence>
<feature type="domain" description="Homeobox" evidence="7">
    <location>
        <begin position="41"/>
        <end position="101"/>
    </location>
</feature>
<feature type="compositionally biased region" description="Pro residues" evidence="6">
    <location>
        <begin position="494"/>
        <end position="511"/>
    </location>
</feature>
<evidence type="ECO:0000313" key="8">
    <source>
        <dbReference type="EMBL" id="KAF7436378.1"/>
    </source>
</evidence>
<protein>
    <recommendedName>
        <fullName evidence="7">Homeobox domain-containing protein</fullName>
    </recommendedName>
</protein>
<evidence type="ECO:0000313" key="9">
    <source>
        <dbReference type="Proteomes" id="UP000623687"/>
    </source>
</evidence>
<dbReference type="InterPro" id="IPR009057">
    <property type="entry name" value="Homeodomain-like_sf"/>
</dbReference>
<comment type="subcellular location">
    <subcellularLocation>
        <location evidence="4 5">Nucleus</location>
    </subcellularLocation>
</comment>
<evidence type="ECO:0000259" key="7">
    <source>
        <dbReference type="PROSITE" id="PS50071"/>
    </source>
</evidence>
<gene>
    <name evidence="8" type="ORF">PC9H_003211</name>
</gene>
<accession>A0A8H6ZXY9</accession>
<dbReference type="GO" id="GO:0000978">
    <property type="term" value="F:RNA polymerase II cis-regulatory region sequence-specific DNA binding"/>
    <property type="evidence" value="ECO:0007669"/>
    <property type="project" value="TreeGrafter"/>
</dbReference>
<feature type="compositionally biased region" description="Pro residues" evidence="6">
    <location>
        <begin position="271"/>
        <end position="287"/>
    </location>
</feature>
<feature type="region of interest" description="Disordered" evidence="6">
    <location>
        <begin position="93"/>
        <end position="170"/>
    </location>
</feature>
<dbReference type="InterPro" id="IPR017970">
    <property type="entry name" value="Homeobox_CS"/>
</dbReference>
<keyword evidence="3 4" id="KW-0539">Nucleus</keyword>
<feature type="region of interest" description="Disordered" evidence="6">
    <location>
        <begin position="240"/>
        <end position="343"/>
    </location>
</feature>
<dbReference type="PANTHER" id="PTHR24324">
    <property type="entry name" value="HOMEOBOX PROTEIN HHEX"/>
    <property type="match status" value="1"/>
</dbReference>
<dbReference type="VEuPathDB" id="FungiDB:PC9H_003211"/>
<dbReference type="EMBL" id="JACETU010000002">
    <property type="protein sequence ID" value="KAF7436378.1"/>
    <property type="molecule type" value="Genomic_DNA"/>
</dbReference>
<proteinExistence type="predicted"/>
<sequence>MVKSPRLTWPMIPDDLDVEPHSDQPSRQRPAAAVNIWNAPSQQKKPRHRHSPAAIAALNELYDRDEHPALELRTSLAKRLGMEVKTVNAWFQNKRASSKKQRSRGGVPSQRTSRGKGANTPQDLHKYNDDLEDEDDYSRADSPYSLNNSSVSIAGSDNPSQTVSPTFYAGNPDHTHFLVEPTDMPRKMRNRPTAEQTEELRKLYNQNPHPSTEQRQMLAERINMRYQSITNWFQNQRSLAKKRREDDGDVSTDSPSNSREWPEPNRTFAAFPPPSSHPSLHLPPPSTHPSLGLPSASAPPSRRSVSVTPSIIGDEPSPSKRSRRSGTPYSSTAPSSRPRRTRPEPYQLHALKELSAKTINPSIEARTALALEIGMDLGKVTNWFRNLRQTARKRASKKMGSGDDDYEDNDTEGYIALSLPSASVSRANSPFVTSSSSSSHDVDDSMDVDHHHRSEPRRRRVIRALSEFDMETPSQQASDDGASDEDFEEAVTPSPDPSPSPPSPTDIPMPMPISMPMQLPSPPNHGHTHAHVDLRMVLDQTYPSEMDNKSAHSSNVTIEDALLLLSFHQRAVH</sequence>
<evidence type="ECO:0000256" key="2">
    <source>
        <dbReference type="ARBA" id="ARBA00023155"/>
    </source>
</evidence>
<evidence type="ECO:0000256" key="5">
    <source>
        <dbReference type="RuleBase" id="RU000682"/>
    </source>
</evidence>
<dbReference type="InterPro" id="IPR001356">
    <property type="entry name" value="HD"/>
</dbReference>
<feature type="region of interest" description="Disordered" evidence="6">
    <location>
        <begin position="1"/>
        <end position="51"/>
    </location>
</feature>
<evidence type="ECO:0000256" key="6">
    <source>
        <dbReference type="SAM" id="MobiDB-lite"/>
    </source>
</evidence>
<feature type="DNA-binding region" description="Homeobox" evidence="4">
    <location>
        <begin position="185"/>
        <end position="244"/>
    </location>
</feature>
<dbReference type="GeneID" id="59373029"/>
<dbReference type="RefSeq" id="XP_036634277.1">
    <property type="nucleotide sequence ID" value="XM_036772804.1"/>
</dbReference>
<feature type="compositionally biased region" description="Basic residues" evidence="6">
    <location>
        <begin position="453"/>
        <end position="462"/>
    </location>
</feature>
<feature type="domain" description="Homeobox" evidence="7">
    <location>
        <begin position="183"/>
        <end position="243"/>
    </location>
</feature>
<dbReference type="GO" id="GO:0030154">
    <property type="term" value="P:cell differentiation"/>
    <property type="evidence" value="ECO:0007669"/>
    <property type="project" value="TreeGrafter"/>
</dbReference>
<dbReference type="Gene3D" id="1.10.10.60">
    <property type="entry name" value="Homeodomain-like"/>
    <property type="match status" value="3"/>
</dbReference>
<dbReference type="Proteomes" id="UP000623687">
    <property type="component" value="Unassembled WGS sequence"/>
</dbReference>
<dbReference type="SUPFAM" id="SSF46689">
    <property type="entry name" value="Homeodomain-like"/>
    <property type="match status" value="3"/>
</dbReference>
<name>A0A8H6ZXY9_PLEOS</name>
<dbReference type="CDD" id="cd00086">
    <property type="entry name" value="homeodomain"/>
    <property type="match status" value="3"/>
</dbReference>